<keyword evidence="2 7" id="KW-0732">Signal</keyword>
<dbReference type="GO" id="GO:0008061">
    <property type="term" value="F:chitin binding"/>
    <property type="evidence" value="ECO:0007669"/>
    <property type="project" value="UniProtKB-KW"/>
</dbReference>
<dbReference type="InterPro" id="IPR051940">
    <property type="entry name" value="Chitin_bind-dev_reg"/>
</dbReference>
<evidence type="ECO:0000256" key="7">
    <source>
        <dbReference type="SAM" id="SignalP"/>
    </source>
</evidence>
<evidence type="ECO:0000256" key="5">
    <source>
        <dbReference type="ARBA" id="ARBA00023180"/>
    </source>
</evidence>
<keyword evidence="5" id="KW-0325">Glycoprotein</keyword>
<dbReference type="SUPFAM" id="SSF57625">
    <property type="entry name" value="Invertebrate chitin-binding proteins"/>
    <property type="match status" value="2"/>
</dbReference>
<feature type="chain" id="PRO_5034205374" evidence="7">
    <location>
        <begin position="23"/>
        <end position="262"/>
    </location>
</feature>
<sequence>MELFEVWVKVIIISLFTIGIRGFMTDDDPCAPDCSQGDLFLPHPKNCTKYYQCANGEPVLEECPDDLYFNPKYGVCDHPISAGCTADPNYICGGEISSTLSNPNTVTTTPLNTNFMTTQTTQTTFNLTTSSSTSASETTDEQSTTELSIPSVTTASTTLSTATEETDDTTAELNESSTADSTTWDFDNTTHPLSTIPPTDCVPSCSSNGIIPNPRDCSTFFVCSNGLPVLMNCSDNLLYNPDTEKCDFPENVDCTDDPNAPC</sequence>
<keyword evidence="4" id="KW-1015">Disulfide bond</keyword>
<keyword evidence="1" id="KW-0147">Chitin-binding</keyword>
<feature type="compositionally biased region" description="Low complexity" evidence="6">
    <location>
        <begin position="126"/>
        <end position="163"/>
    </location>
</feature>
<evidence type="ECO:0000256" key="3">
    <source>
        <dbReference type="ARBA" id="ARBA00022737"/>
    </source>
</evidence>
<evidence type="ECO:0000313" key="9">
    <source>
        <dbReference type="Proteomes" id="UP000694843"/>
    </source>
</evidence>
<dbReference type="Gene3D" id="2.170.140.10">
    <property type="entry name" value="Chitin binding domain"/>
    <property type="match status" value="2"/>
</dbReference>
<dbReference type="InterPro" id="IPR036508">
    <property type="entry name" value="Chitin-bd_dom_sf"/>
</dbReference>
<dbReference type="OMA" id="LAMCEPM"/>
<gene>
    <name evidence="10" type="primary">LOC108678342</name>
</gene>
<dbReference type="KEGG" id="hazt:108678342"/>
<dbReference type="SMART" id="SM00494">
    <property type="entry name" value="ChtBD2"/>
    <property type="match status" value="2"/>
</dbReference>
<dbReference type="AlphaFoldDB" id="A0A8B7P833"/>
<accession>A0A8B7P833</accession>
<dbReference type="Proteomes" id="UP000694843">
    <property type="component" value="Unplaced"/>
</dbReference>
<dbReference type="OrthoDB" id="6382577at2759"/>
<evidence type="ECO:0000256" key="6">
    <source>
        <dbReference type="SAM" id="MobiDB-lite"/>
    </source>
</evidence>
<dbReference type="GO" id="GO:0005576">
    <property type="term" value="C:extracellular region"/>
    <property type="evidence" value="ECO:0007669"/>
    <property type="project" value="InterPro"/>
</dbReference>
<feature type="domain" description="Chitin-binding type-2" evidence="8">
    <location>
        <begin position="202"/>
        <end position="256"/>
    </location>
</feature>
<evidence type="ECO:0000256" key="4">
    <source>
        <dbReference type="ARBA" id="ARBA00023157"/>
    </source>
</evidence>
<feature type="signal peptide" evidence="7">
    <location>
        <begin position="1"/>
        <end position="22"/>
    </location>
</feature>
<dbReference type="PROSITE" id="PS50940">
    <property type="entry name" value="CHIT_BIND_II"/>
    <property type="match status" value="2"/>
</dbReference>
<dbReference type="PANTHER" id="PTHR23301">
    <property type="entry name" value="CHITIN BINDING PERITROPHIN-A"/>
    <property type="match status" value="1"/>
</dbReference>
<feature type="region of interest" description="Disordered" evidence="6">
    <location>
        <begin position="126"/>
        <end position="190"/>
    </location>
</feature>
<dbReference type="RefSeq" id="XP_018022213.1">
    <property type="nucleotide sequence ID" value="XM_018166724.2"/>
</dbReference>
<evidence type="ECO:0000259" key="8">
    <source>
        <dbReference type="PROSITE" id="PS50940"/>
    </source>
</evidence>
<proteinExistence type="predicted"/>
<dbReference type="GeneID" id="108678342"/>
<evidence type="ECO:0000256" key="1">
    <source>
        <dbReference type="ARBA" id="ARBA00022669"/>
    </source>
</evidence>
<keyword evidence="3" id="KW-0677">Repeat</keyword>
<evidence type="ECO:0000256" key="2">
    <source>
        <dbReference type="ARBA" id="ARBA00022729"/>
    </source>
</evidence>
<dbReference type="InterPro" id="IPR002557">
    <property type="entry name" value="Chitin-bd_dom"/>
</dbReference>
<dbReference type="Pfam" id="PF01607">
    <property type="entry name" value="CBM_14"/>
    <property type="match status" value="2"/>
</dbReference>
<dbReference type="PANTHER" id="PTHR23301:SF0">
    <property type="entry name" value="CHITIN-BINDING TYPE-2 DOMAIN-CONTAINING PROTEIN-RELATED"/>
    <property type="match status" value="1"/>
</dbReference>
<name>A0A8B7P833_HYAAZ</name>
<feature type="domain" description="Chitin-binding type-2" evidence="8">
    <location>
        <begin position="31"/>
        <end position="86"/>
    </location>
</feature>
<organism evidence="9 10">
    <name type="scientific">Hyalella azteca</name>
    <name type="common">Amphipod</name>
    <dbReference type="NCBI Taxonomy" id="294128"/>
    <lineage>
        <taxon>Eukaryota</taxon>
        <taxon>Metazoa</taxon>
        <taxon>Ecdysozoa</taxon>
        <taxon>Arthropoda</taxon>
        <taxon>Crustacea</taxon>
        <taxon>Multicrustacea</taxon>
        <taxon>Malacostraca</taxon>
        <taxon>Eumalacostraca</taxon>
        <taxon>Peracarida</taxon>
        <taxon>Amphipoda</taxon>
        <taxon>Senticaudata</taxon>
        <taxon>Talitrida</taxon>
        <taxon>Talitroidea</taxon>
        <taxon>Hyalellidae</taxon>
        <taxon>Hyalella</taxon>
    </lineage>
</organism>
<evidence type="ECO:0000313" key="10">
    <source>
        <dbReference type="RefSeq" id="XP_018022213.1"/>
    </source>
</evidence>
<protein>
    <submittedName>
        <fullName evidence="10">Cell wall protein DAN4</fullName>
    </submittedName>
</protein>
<feature type="compositionally biased region" description="Polar residues" evidence="6">
    <location>
        <begin position="174"/>
        <end position="190"/>
    </location>
</feature>
<reference evidence="10" key="1">
    <citation type="submission" date="2025-08" db="UniProtKB">
        <authorList>
            <consortium name="RefSeq"/>
        </authorList>
    </citation>
    <scope>IDENTIFICATION</scope>
    <source>
        <tissue evidence="10">Whole organism</tissue>
    </source>
</reference>
<keyword evidence="9" id="KW-1185">Reference proteome</keyword>